<evidence type="ECO:0000313" key="17">
    <source>
        <dbReference type="RefSeq" id="XP_008072066.1"/>
    </source>
</evidence>
<evidence type="ECO:0000313" key="16">
    <source>
        <dbReference type="Proteomes" id="UP000189704"/>
    </source>
</evidence>
<dbReference type="PROSITE" id="PS50837">
    <property type="entry name" value="NACHT"/>
    <property type="match status" value="1"/>
</dbReference>
<keyword evidence="6" id="KW-0547">Nucleotide-binding</keyword>
<keyword evidence="5" id="KW-0677">Repeat</keyword>
<organism evidence="16 17">
    <name type="scientific">Carlito syrichta</name>
    <name type="common">Philippine tarsier</name>
    <name type="synonym">Tarsius syrichta</name>
    <dbReference type="NCBI Taxonomy" id="1868482"/>
    <lineage>
        <taxon>Eukaryota</taxon>
        <taxon>Metazoa</taxon>
        <taxon>Chordata</taxon>
        <taxon>Craniata</taxon>
        <taxon>Vertebrata</taxon>
        <taxon>Euteleostomi</taxon>
        <taxon>Mammalia</taxon>
        <taxon>Eutheria</taxon>
        <taxon>Euarchontoglires</taxon>
        <taxon>Primates</taxon>
        <taxon>Haplorrhini</taxon>
        <taxon>Tarsiiformes</taxon>
        <taxon>Tarsiidae</taxon>
        <taxon>Carlito</taxon>
    </lineage>
</organism>
<evidence type="ECO:0000256" key="4">
    <source>
        <dbReference type="ARBA" id="ARBA00022614"/>
    </source>
</evidence>
<reference evidence="17" key="1">
    <citation type="submission" date="2025-08" db="UniProtKB">
        <authorList>
            <consortium name="RefSeq"/>
        </authorList>
    </citation>
    <scope>IDENTIFICATION</scope>
</reference>
<dbReference type="AlphaFoldDB" id="A0A1U7V1I6"/>
<dbReference type="Pfam" id="PF02758">
    <property type="entry name" value="PYRIN"/>
    <property type="match status" value="1"/>
</dbReference>
<keyword evidence="4" id="KW-0433">Leucine-rich repeat</keyword>
<dbReference type="CDD" id="cd08320">
    <property type="entry name" value="Pyrin_NALPs"/>
    <property type="match status" value="1"/>
</dbReference>
<evidence type="ECO:0000256" key="3">
    <source>
        <dbReference type="ARBA" id="ARBA00022490"/>
    </source>
</evidence>
<dbReference type="GO" id="GO:1901223">
    <property type="term" value="P:negative regulation of non-canonical NF-kappaB signal transduction"/>
    <property type="evidence" value="ECO:0007669"/>
    <property type="project" value="UniProtKB-ARBA"/>
</dbReference>
<evidence type="ECO:0000259" key="14">
    <source>
        <dbReference type="PROSITE" id="PS50824"/>
    </source>
</evidence>
<gene>
    <name evidence="17" type="primary">NLRP12</name>
</gene>
<evidence type="ECO:0000256" key="1">
    <source>
        <dbReference type="ARBA" id="ARBA00004496"/>
    </source>
</evidence>
<dbReference type="PROSITE" id="PS50824">
    <property type="entry name" value="DAPIN"/>
    <property type="match status" value="1"/>
</dbReference>
<evidence type="ECO:0000256" key="7">
    <source>
        <dbReference type="ARBA" id="ARBA00022840"/>
    </source>
</evidence>
<dbReference type="GO" id="GO:0050728">
    <property type="term" value="P:negative regulation of inflammatory response"/>
    <property type="evidence" value="ECO:0007669"/>
    <property type="project" value="TreeGrafter"/>
</dbReference>
<evidence type="ECO:0000256" key="8">
    <source>
        <dbReference type="ARBA" id="ARBA00056883"/>
    </source>
</evidence>
<dbReference type="CDD" id="cd00116">
    <property type="entry name" value="LRR_RI"/>
    <property type="match status" value="1"/>
</dbReference>
<dbReference type="GO" id="GO:0005737">
    <property type="term" value="C:cytoplasm"/>
    <property type="evidence" value="ECO:0007669"/>
    <property type="project" value="UniProtKB-SubCell"/>
</dbReference>
<name>A0A1U7V1I6_CARSF</name>
<dbReference type="Proteomes" id="UP000189704">
    <property type="component" value="Unplaced"/>
</dbReference>
<protein>
    <recommendedName>
        <fullName evidence="10">NACHT, LRR and PYD domains-containing protein 12</fullName>
    </recommendedName>
    <alternativeName>
        <fullName evidence="11">Monarch-1</fullName>
    </alternativeName>
    <alternativeName>
        <fullName evidence="12">PYRIN-containing APAF1-like protein 7</fullName>
    </alternativeName>
</protein>
<dbReference type="SMART" id="SM00368">
    <property type="entry name" value="LRR_RI"/>
    <property type="match status" value="11"/>
</dbReference>
<comment type="subunit">
    <text evidence="9">Interacts (via pyrin domain) with ASC. Interacts (via pyrin domain) with FAF1 (via UBA domain). Interacts with MAP3K14; this interaction promotes proteasomal degradation of MAP3K14. Interacts with NOD2; this interaction promotes degradation of NOD2 through the ubiquitin-proteasome pathway. Interacts with HSPA1A and HSPA8. Interacts with HSP90AA1. Interacts with TRIM25; this interaction inhibits RIGI-mediated signaling pathway.</text>
</comment>
<dbReference type="GO" id="GO:0043124">
    <property type="term" value="P:negative regulation of canonical NF-kappaB signal transduction"/>
    <property type="evidence" value="ECO:0007669"/>
    <property type="project" value="TreeGrafter"/>
</dbReference>
<evidence type="ECO:0000256" key="10">
    <source>
        <dbReference type="ARBA" id="ARBA00072898"/>
    </source>
</evidence>
<dbReference type="STRING" id="1868482.ENSTSYP00000030146"/>
<dbReference type="Gene3D" id="1.10.533.10">
    <property type="entry name" value="Death Domain, Fas"/>
    <property type="match status" value="1"/>
</dbReference>
<dbReference type="SUPFAM" id="SSF52047">
    <property type="entry name" value="RNI-like"/>
    <property type="match status" value="1"/>
</dbReference>
<dbReference type="SMART" id="SM01288">
    <property type="entry name" value="FISNA"/>
    <property type="match status" value="1"/>
</dbReference>
<dbReference type="InterPro" id="IPR007111">
    <property type="entry name" value="NACHT_NTPase"/>
</dbReference>
<evidence type="ECO:0000256" key="6">
    <source>
        <dbReference type="ARBA" id="ARBA00022741"/>
    </source>
</evidence>
<dbReference type="Pfam" id="PF14484">
    <property type="entry name" value="FISNA"/>
    <property type="match status" value="1"/>
</dbReference>
<dbReference type="Pfam" id="PF05729">
    <property type="entry name" value="NACHT"/>
    <property type="match status" value="1"/>
</dbReference>
<sequence length="1063" mass="118258">MPLSAARAGLCRLSSYLEELEAVELKKFKLYLGTATGLGGATIPWGRMELAGPLDMAHLLTAHFGAEEAWQLALRVFERINRRDLWERGQREDLVRDSPPGGPPSLESQSARPLEVSLGTSRKDPQEAYRDYIRRKFRLMEDRNARLGECVNLSHRYTQLVLVKGHSSPMRAQQKLLDMGQGPGRTAGPQASPIQMETLFEPDEERPEPPHTVVLQGAAGIGKTMLAHKLMLDWADGKLFRGRFDYLFYINCRELNQSAAERSVRDLISGCWPEPGAPITEPLQAPGRLLFIVDGFDELKPSFHDPQGPCCLCWEERRPTELLLGSLIRKRLLPELSLLITTRPTALDKLHRLLEHPRHVEVLGFSEAERREYFHKFFEDAERAGHAFSLVKHNEPLLAMCFVPMVCWVVCTCLKQQLEGGGLLRQTSGTTTAVYTLYLLSLMRPKPGTPPPRPPLNQRGLCSLAADGLWGQKMLFDEEDLRRHGLDGADVSAFLNMNIFQKDIHCKKYYSFIHLSFQEFFAAVYYVLDGGGESGSGPDPSVARLLADYGFSGRSFLALTVRFLFGFLNEETSTCLEKGLCWKVSPHLREELLACIQSKARSEGATLQQGALELLGCLYETQEEGFVRQALSHFQVVVVSDVASQMEHMVASYCVKNCKSILVLHLYGASYSEDEKDEGRGTSGPQTLPGPPLEERNILLDTYSKHLAAALCTNPNLIELALYRNALGSRGVKLLCQGLEHPNCKLQNLRLKRCRVSSLACRDLAAALMANRNLLRMDLSGNSLGLTGMRLLAEGLRHPKCGLQMIQLRKCQLETGACQEIASVLSTSRHLVELDLTGNALEDTGLRLLCQGLRHPVCRLRTLWLKICHLTVGACEDLASTLSVTRSLMELDLSLNDLGDPGVLLLCEGLKHPACKLQTLRLGICRLGSAACEGLSAVLQTNPHLRDLDLSFNDLGDWGLWLLGEGLRHPTCRLQKLWLDSCGLTAKACKDLSSTLGTSQSLTELYLTHNALGDTGVQLLCKRLSHPGCKLRVLWLFGMDLTEMTHRRLAALRARKPHLDIGC</sequence>
<dbReference type="Gene3D" id="3.40.50.300">
    <property type="entry name" value="P-loop containing nucleotide triphosphate hydrolases"/>
    <property type="match status" value="1"/>
</dbReference>
<dbReference type="Pfam" id="PF17776">
    <property type="entry name" value="NLRC4_HD2"/>
    <property type="match status" value="1"/>
</dbReference>
<feature type="domain" description="Pyrin" evidence="14">
    <location>
        <begin position="1"/>
        <end position="95"/>
    </location>
</feature>
<dbReference type="OrthoDB" id="120976at2759"/>
<keyword evidence="3" id="KW-0963">Cytoplasm</keyword>
<dbReference type="InterPro" id="IPR004020">
    <property type="entry name" value="DAPIN"/>
</dbReference>
<dbReference type="GO" id="GO:0071345">
    <property type="term" value="P:cellular response to cytokine stimulus"/>
    <property type="evidence" value="ECO:0007669"/>
    <property type="project" value="TreeGrafter"/>
</dbReference>
<dbReference type="PANTHER" id="PTHR45690">
    <property type="entry name" value="NACHT, LRR AND PYD DOMAINS-CONTAINING PROTEIN 12"/>
    <property type="match status" value="1"/>
</dbReference>
<dbReference type="KEGG" id="csyr:103276466"/>
<comment type="subcellular location">
    <subcellularLocation>
        <location evidence="1">Cytoplasm</location>
    </subcellularLocation>
</comment>
<dbReference type="SUPFAM" id="SSF52540">
    <property type="entry name" value="P-loop containing nucleoside triphosphate hydrolases"/>
    <property type="match status" value="1"/>
</dbReference>
<dbReference type="FunFam" id="3.80.10.10:FF:000884">
    <property type="entry name" value="NACHT, LRR and PYD domains-containing protein 12"/>
    <property type="match status" value="1"/>
</dbReference>
<dbReference type="CTD" id="91662"/>
<dbReference type="SMART" id="SM01289">
    <property type="entry name" value="PYRIN"/>
    <property type="match status" value="1"/>
</dbReference>
<dbReference type="InterPro" id="IPR041267">
    <property type="entry name" value="NLRP_HD2"/>
</dbReference>
<proteinExistence type="inferred from homology"/>
<dbReference type="InterPro" id="IPR027417">
    <property type="entry name" value="P-loop_NTPase"/>
</dbReference>
<dbReference type="InterPro" id="IPR001611">
    <property type="entry name" value="Leu-rich_rpt"/>
</dbReference>
<evidence type="ECO:0000259" key="15">
    <source>
        <dbReference type="PROSITE" id="PS50837"/>
    </source>
</evidence>
<evidence type="ECO:0000256" key="12">
    <source>
        <dbReference type="ARBA" id="ARBA00083125"/>
    </source>
</evidence>
<evidence type="ECO:0000256" key="2">
    <source>
        <dbReference type="ARBA" id="ARBA00008665"/>
    </source>
</evidence>
<dbReference type="InterPro" id="IPR041075">
    <property type="entry name" value="NOD1/2_WH"/>
</dbReference>
<dbReference type="GeneID" id="103276466"/>
<dbReference type="Pfam" id="PF17779">
    <property type="entry name" value="WHD_NOD2"/>
    <property type="match status" value="1"/>
</dbReference>
<dbReference type="InterPro" id="IPR032675">
    <property type="entry name" value="LRR_dom_sf"/>
</dbReference>
<evidence type="ECO:0000256" key="13">
    <source>
        <dbReference type="SAM" id="MobiDB-lite"/>
    </source>
</evidence>
<keyword evidence="16" id="KW-1185">Reference proteome</keyword>
<comment type="similarity">
    <text evidence="2">Belongs to the NLRP family.</text>
</comment>
<evidence type="ECO:0000256" key="9">
    <source>
        <dbReference type="ARBA" id="ARBA00065477"/>
    </source>
</evidence>
<evidence type="ECO:0000256" key="11">
    <source>
        <dbReference type="ARBA" id="ARBA00078339"/>
    </source>
</evidence>
<keyword evidence="7" id="KW-0067">ATP-binding</keyword>
<dbReference type="InterPro" id="IPR029495">
    <property type="entry name" value="NACHT-assoc"/>
</dbReference>
<dbReference type="PANTHER" id="PTHR45690:SF11">
    <property type="entry name" value="NACHT, LRR AND PYD DOMAINS-CONTAINING PROTEIN 12"/>
    <property type="match status" value="1"/>
</dbReference>
<dbReference type="GO" id="GO:0045345">
    <property type="term" value="P:positive regulation of MHC class I biosynthetic process"/>
    <property type="evidence" value="ECO:0007669"/>
    <property type="project" value="TreeGrafter"/>
</dbReference>
<accession>A0A1U7V1I6</accession>
<dbReference type="RefSeq" id="XP_008072066.1">
    <property type="nucleotide sequence ID" value="XM_008073875.1"/>
</dbReference>
<dbReference type="GO" id="GO:0005524">
    <property type="term" value="F:ATP binding"/>
    <property type="evidence" value="ECO:0007669"/>
    <property type="project" value="UniProtKB-KW"/>
</dbReference>
<feature type="region of interest" description="Disordered" evidence="13">
    <location>
        <begin position="91"/>
        <end position="125"/>
    </location>
</feature>
<dbReference type="FunFam" id="1.10.533.10:FF:000064">
    <property type="entry name" value="NLR family pyrin domain containing 12"/>
    <property type="match status" value="1"/>
</dbReference>
<comment type="function">
    <text evidence="8">Plays an essential role as an potent mitigator of inflammation. Primarily expressed in dendritic cells and macrophages, inhibits both canonical and non-canonical NF-kappa-B and ERK activation pathways. Functions as a negative regulator of NOD2 by targeting it to degradation via the proteasome pathway. In turn, promotes bacterial tolerance. Also inhibits the RIGI-mediated immune signaling against RNA viruses by reducing the E3 ubiquitin ligase TRIM25-mediated 'Lys-63'-linked RIGI activation but enhancing the E3 ubiquitin ligase RNF125-mediated 'Lys-48'-linked RIGI degradation. Also acts as a negative regulator of inflammatory response to mitigate obesity and obesity-associated diseases in adipose tissue.</text>
</comment>
<dbReference type="Pfam" id="PF13516">
    <property type="entry name" value="LRR_6"/>
    <property type="match status" value="4"/>
</dbReference>
<evidence type="ECO:0000256" key="5">
    <source>
        <dbReference type="ARBA" id="ARBA00022737"/>
    </source>
</evidence>
<dbReference type="InterPro" id="IPR050637">
    <property type="entry name" value="NLRP_innate_immun_reg"/>
</dbReference>
<feature type="region of interest" description="Disordered" evidence="13">
    <location>
        <begin position="673"/>
        <end position="692"/>
    </location>
</feature>
<dbReference type="SUPFAM" id="SSF47986">
    <property type="entry name" value="DEATH domain"/>
    <property type="match status" value="1"/>
</dbReference>
<feature type="domain" description="NACHT" evidence="15">
    <location>
        <begin position="211"/>
        <end position="528"/>
    </location>
</feature>
<dbReference type="InterPro" id="IPR011029">
    <property type="entry name" value="DEATH-like_dom_sf"/>
</dbReference>
<dbReference type="Gene3D" id="3.80.10.10">
    <property type="entry name" value="Ribonuclease Inhibitor"/>
    <property type="match status" value="2"/>
</dbReference>